<dbReference type="OrthoDB" id="9790745at2"/>
<evidence type="ECO:0000313" key="2">
    <source>
        <dbReference type="Proteomes" id="UP000031524"/>
    </source>
</evidence>
<keyword evidence="2" id="KW-1185">Reference proteome</keyword>
<organism evidence="1 2">
    <name type="scientific">Corynebacterium humireducens NBRC 106098 = DSM 45392</name>
    <dbReference type="NCBI Taxonomy" id="1223515"/>
    <lineage>
        <taxon>Bacteria</taxon>
        <taxon>Bacillati</taxon>
        <taxon>Actinomycetota</taxon>
        <taxon>Actinomycetes</taxon>
        <taxon>Mycobacteriales</taxon>
        <taxon>Corynebacteriaceae</taxon>
        <taxon>Corynebacterium</taxon>
    </lineage>
</organism>
<dbReference type="RefSeq" id="WP_040085142.1">
    <property type="nucleotide sequence ID" value="NZ_BCSU01000016.1"/>
</dbReference>
<evidence type="ECO:0008006" key="3">
    <source>
        <dbReference type="Google" id="ProtNLM"/>
    </source>
</evidence>
<dbReference type="STRING" id="1223515.B842_03045"/>
<gene>
    <name evidence="1" type="ORF">B842_03045</name>
</gene>
<dbReference type="PANTHER" id="PTHR36849">
    <property type="entry name" value="CYTOPLASMIC PROTEIN-RELATED"/>
    <property type="match status" value="1"/>
</dbReference>
<dbReference type="EMBL" id="CP005286">
    <property type="protein sequence ID" value="AJE32462.1"/>
    <property type="molecule type" value="Genomic_DNA"/>
</dbReference>
<dbReference type="AlphaFoldDB" id="A0A0B5D5W2"/>
<reference evidence="1 2" key="1">
    <citation type="submission" date="2013-04" db="EMBL/GenBank/DDBJ databases">
        <title>Complete genome sequence of Corynebacterium humireducens DSM 45392(T), isolated from a wastewater-fed microbial fuel cell.</title>
        <authorList>
            <person name="Ruckert C."/>
            <person name="Albersmeier A."/>
            <person name="Kalinowski J."/>
        </authorList>
    </citation>
    <scope>NUCLEOTIDE SEQUENCE [LARGE SCALE GENOMIC DNA]</scope>
    <source>
        <strain evidence="2">MFC-5</strain>
    </source>
</reference>
<proteinExistence type="predicted"/>
<evidence type="ECO:0000313" key="1">
    <source>
        <dbReference type="EMBL" id="AJE32462.1"/>
    </source>
</evidence>
<dbReference type="PANTHER" id="PTHR36849:SF1">
    <property type="entry name" value="CYTOPLASMIC PROTEIN"/>
    <property type="match status" value="1"/>
</dbReference>
<protein>
    <recommendedName>
        <fullName evidence="3">Uroporphyrin-III C-methyltransferase</fullName>
    </recommendedName>
</protein>
<dbReference type="Pfam" id="PF22752">
    <property type="entry name" value="DUF488-N3i"/>
    <property type="match status" value="1"/>
</dbReference>
<dbReference type="HOGENOM" id="CLU_137928_0_0_11"/>
<dbReference type="Proteomes" id="UP000031524">
    <property type="component" value="Chromosome"/>
</dbReference>
<sequence length="123" mass="14384">MIHTAKVHDVLRGDATVHGRGVLTDRLWPRGVAKADMEWAWLKNVAPSTELRKWYGHDPEKWTEFRKRYRAELDELAAEGQEDVEKLLQWAEDDLTLLYGVADREHNQAIVLAEWLTKRLHKS</sequence>
<accession>A0A0B5D5W2</accession>
<name>A0A0B5D5W2_9CORY</name>
<dbReference type="InterPro" id="IPR052552">
    <property type="entry name" value="YeaO-like"/>
</dbReference>
<dbReference type="KEGG" id="chm:B842_03045"/>